<sequence length="114" mass="12985">MVCPDQTLFSACLLKRMLCTDVSSIIGIFITSLIQSYTESKSKLYRMISEEMNFLKQLMAKVEQDSKADTELKAALKAYLDQNQRIREEVQCLLECHPDELSGRGNGKSYCHVL</sequence>
<dbReference type="AlphaFoldDB" id="A0AAV2SY32"/>
<gene>
    <name evidence="1" type="ORF">CDAUBV1_LOCUS1300</name>
</gene>
<dbReference type="EMBL" id="CAXLJL010000054">
    <property type="protein sequence ID" value="CAL5129860.1"/>
    <property type="molecule type" value="Genomic_DNA"/>
</dbReference>
<accession>A0AAV2SY32</accession>
<dbReference type="Proteomes" id="UP001497525">
    <property type="component" value="Unassembled WGS sequence"/>
</dbReference>
<organism evidence="1 2">
    <name type="scientific">Calicophoron daubneyi</name>
    <name type="common">Rumen fluke</name>
    <name type="synonym">Paramphistomum daubneyi</name>
    <dbReference type="NCBI Taxonomy" id="300641"/>
    <lineage>
        <taxon>Eukaryota</taxon>
        <taxon>Metazoa</taxon>
        <taxon>Spiralia</taxon>
        <taxon>Lophotrochozoa</taxon>
        <taxon>Platyhelminthes</taxon>
        <taxon>Trematoda</taxon>
        <taxon>Digenea</taxon>
        <taxon>Plagiorchiida</taxon>
        <taxon>Pronocephalata</taxon>
        <taxon>Paramphistomoidea</taxon>
        <taxon>Paramphistomidae</taxon>
        <taxon>Calicophoron</taxon>
    </lineage>
</organism>
<evidence type="ECO:0000313" key="2">
    <source>
        <dbReference type="Proteomes" id="UP001497525"/>
    </source>
</evidence>
<evidence type="ECO:0000313" key="1">
    <source>
        <dbReference type="EMBL" id="CAL5129860.1"/>
    </source>
</evidence>
<protein>
    <submittedName>
        <fullName evidence="1">Uncharacterized protein</fullName>
    </submittedName>
</protein>
<comment type="caution">
    <text evidence="1">The sequence shown here is derived from an EMBL/GenBank/DDBJ whole genome shotgun (WGS) entry which is preliminary data.</text>
</comment>
<name>A0AAV2SY32_CALDB</name>
<proteinExistence type="predicted"/>
<reference evidence="1" key="1">
    <citation type="submission" date="2024-06" db="EMBL/GenBank/DDBJ databases">
        <authorList>
            <person name="Liu X."/>
            <person name="Lenzi L."/>
            <person name="Haldenby T S."/>
            <person name="Uol C."/>
        </authorList>
    </citation>
    <scope>NUCLEOTIDE SEQUENCE</scope>
</reference>